<dbReference type="OrthoDB" id="9792687at2"/>
<sequence length="906" mass="96349">MTDHLEDFRAAMAAAGLTPPADLAPGRFCRFPGPGKRPGNKSGWCKLFADGRGGAFGDYASGLSETWQAHRDQPLSAADRAAFRREVAEAQAKAKAERQAAQDAAAKKAASTWKKAKPAAPKHPYLVKKGVAPHGLRQGGDGSLLVPLRNAAGHIRSLQRISATGEKRFHPGGQITGCYFSLGGRPADGGTLLTCEGFATGASLHEATGYPVVVAFNTGNLTPVARAMRKKFPAARLILAADDDAATIGNPGTSAATKAALAADGLLAVPDFGPERPEKVTDFNDLAAVAGLEAVKKCVEAASKPAPETTTAPSAGTHEKPSAPASPAAEEENVEWAGGVFRMTERGLYHTGLDKEGQPTQPVFVCSWFLVLGQTRSQQNTQWGVLLEIRDPDRVHHQVAVPQELLQNDRGTAVRQLLADHGLKITIGKSRDLLLAYLSCHPSKNRYLCVNQLGWRGSMFLHPARSISPGATTTEKLVLQMADTSHGCASAGTVKSWKQSVAALAAGNSRLVLSISLAFASPLLRVAGEALGGIHLYGGSSTGKSTAALTGASVFGPEGYLLSWRGTDAGLEGQLAMRSDFPQFIEEIGEADTRKLAALIYTLFNGRGKSRSTKSGTARPQQTWYTLALSTGEYTPAQVIAKAGMRPAAGLDIRLACVPADAGQGMGLFETIHAAENPAAFALQIKDAAAVNHGAVGLRWLELVVRDRLKLAGVLKREIDEFCRLEVPAGSSGQIYRVARRFGLFACAGELASKYGLTGWEPGEALAAARTCFGVWLERHGGTGDKETANLLNQVKNFLELHGSARFEYASSETGEQKVIGRAGFYDYDVDGVRQFMVFPTVYRNEMIEGFDPKAATRILLAHGWLVPGTDGRPNQKIRLPGVGPARVYVFSGKMWTDNPEPGGET</sequence>
<dbReference type="AlphaFoldDB" id="D6Z5I8"/>
<dbReference type="InParanoid" id="D6Z5I8"/>
<dbReference type="eggNOG" id="COG5519">
    <property type="taxonomic scope" value="Bacteria"/>
</dbReference>
<dbReference type="STRING" id="589865.DaAHT2_2051"/>
<dbReference type="InterPro" id="IPR009270">
    <property type="entry name" value="DUF927"/>
</dbReference>
<dbReference type="Pfam" id="PF06048">
    <property type="entry name" value="DUF927"/>
    <property type="match status" value="1"/>
</dbReference>
<evidence type="ECO:0000259" key="3">
    <source>
        <dbReference type="Pfam" id="PF06048"/>
    </source>
</evidence>
<evidence type="ECO:0000313" key="5">
    <source>
        <dbReference type="EMBL" id="ADH86725.1"/>
    </source>
</evidence>
<dbReference type="KEGG" id="dak:DaAHT2_2051"/>
<evidence type="ECO:0008006" key="7">
    <source>
        <dbReference type="Google" id="ProtNLM"/>
    </source>
</evidence>
<feature type="domain" description="DUF927" evidence="3">
    <location>
        <begin position="341"/>
        <end position="622"/>
    </location>
</feature>
<evidence type="ECO:0000313" key="6">
    <source>
        <dbReference type="Proteomes" id="UP000001508"/>
    </source>
</evidence>
<name>D6Z5I8_DESAT</name>
<gene>
    <name evidence="5" type="ordered locus">DaAHT2_2051</name>
</gene>
<evidence type="ECO:0000256" key="1">
    <source>
        <dbReference type="SAM" id="Coils"/>
    </source>
</evidence>
<keyword evidence="1" id="KW-0175">Coiled coil</keyword>
<organism evidence="5 6">
    <name type="scientific">Desulfurivibrio alkaliphilus (strain DSM 19089 / UNIQEM U267 / AHT2)</name>
    <dbReference type="NCBI Taxonomy" id="589865"/>
    <lineage>
        <taxon>Bacteria</taxon>
        <taxon>Pseudomonadati</taxon>
        <taxon>Thermodesulfobacteriota</taxon>
        <taxon>Desulfobulbia</taxon>
        <taxon>Desulfobulbales</taxon>
        <taxon>Desulfobulbaceae</taxon>
        <taxon>Desulfurivibrio</taxon>
    </lineage>
</organism>
<keyword evidence="6" id="KW-1185">Reference proteome</keyword>
<evidence type="ECO:0000256" key="2">
    <source>
        <dbReference type="SAM" id="MobiDB-lite"/>
    </source>
</evidence>
<feature type="coiled-coil region" evidence="1">
    <location>
        <begin position="80"/>
        <end position="107"/>
    </location>
</feature>
<proteinExistence type="predicted"/>
<dbReference type="CDD" id="cd01029">
    <property type="entry name" value="TOPRIM_primases"/>
    <property type="match status" value="1"/>
</dbReference>
<dbReference type="Proteomes" id="UP000001508">
    <property type="component" value="Chromosome"/>
</dbReference>
<evidence type="ECO:0000259" key="4">
    <source>
        <dbReference type="Pfam" id="PF13362"/>
    </source>
</evidence>
<reference evidence="6" key="1">
    <citation type="submission" date="2010-02" db="EMBL/GenBank/DDBJ databases">
        <title>Complete sequence of Desulfurivibrio alkaliphilus AHT2.</title>
        <authorList>
            <consortium name="US DOE Joint Genome Institute"/>
            <person name="Pitluck S."/>
            <person name="Chertkov O."/>
            <person name="Detter J.C."/>
            <person name="Han C."/>
            <person name="Tapia R."/>
            <person name="Larimer F."/>
            <person name="Land M."/>
            <person name="Hauser L."/>
            <person name="Kyrpides N."/>
            <person name="Mikhailova N."/>
            <person name="Sorokin D.Y."/>
            <person name="Muyzer G."/>
            <person name="Woyke T."/>
        </authorList>
    </citation>
    <scope>NUCLEOTIDE SEQUENCE [LARGE SCALE GENOMIC DNA]</scope>
    <source>
        <strain evidence="6">DSM 19089 / UNIQEM U267 / AHT2</strain>
    </source>
</reference>
<accession>D6Z5I8</accession>
<dbReference type="InterPro" id="IPR034154">
    <property type="entry name" value="TOPRIM_DnaG/twinkle"/>
</dbReference>
<feature type="domain" description="Toprim" evidence="4">
    <location>
        <begin position="192"/>
        <end position="291"/>
    </location>
</feature>
<dbReference type="HOGENOM" id="CLU_005630_3_1_7"/>
<dbReference type="InterPro" id="IPR006171">
    <property type="entry name" value="TOPRIM_dom"/>
</dbReference>
<dbReference type="eggNOG" id="COG4643">
    <property type="taxonomic scope" value="Bacteria"/>
</dbReference>
<protein>
    <recommendedName>
        <fullName evidence="7">DUF927 domain-containing protein</fullName>
    </recommendedName>
</protein>
<feature type="region of interest" description="Disordered" evidence="2">
    <location>
        <begin position="303"/>
        <end position="332"/>
    </location>
</feature>
<dbReference type="Pfam" id="PF13362">
    <property type="entry name" value="Toprim_3"/>
    <property type="match status" value="1"/>
</dbReference>
<dbReference type="EMBL" id="CP001940">
    <property type="protein sequence ID" value="ADH86725.1"/>
    <property type="molecule type" value="Genomic_DNA"/>
</dbReference>
<dbReference type="RefSeq" id="WP_013164244.1">
    <property type="nucleotide sequence ID" value="NC_014216.1"/>
</dbReference>